<dbReference type="WBParaSite" id="JU765_v2.g16120.t1">
    <property type="protein sequence ID" value="JU765_v2.g16120.t1"/>
    <property type="gene ID" value="JU765_v2.g16120"/>
</dbReference>
<reference evidence="2" key="1">
    <citation type="submission" date="2022-11" db="UniProtKB">
        <authorList>
            <consortium name="WormBaseParasite"/>
        </authorList>
    </citation>
    <scope>IDENTIFICATION</scope>
</reference>
<evidence type="ECO:0000313" key="2">
    <source>
        <dbReference type="WBParaSite" id="JU765_v2.g16120.t1"/>
    </source>
</evidence>
<dbReference type="Proteomes" id="UP000887576">
    <property type="component" value="Unplaced"/>
</dbReference>
<organism evidence="1 2">
    <name type="scientific">Panagrolaimus sp. JU765</name>
    <dbReference type="NCBI Taxonomy" id="591449"/>
    <lineage>
        <taxon>Eukaryota</taxon>
        <taxon>Metazoa</taxon>
        <taxon>Ecdysozoa</taxon>
        <taxon>Nematoda</taxon>
        <taxon>Chromadorea</taxon>
        <taxon>Rhabditida</taxon>
        <taxon>Tylenchina</taxon>
        <taxon>Panagrolaimomorpha</taxon>
        <taxon>Panagrolaimoidea</taxon>
        <taxon>Panagrolaimidae</taxon>
        <taxon>Panagrolaimus</taxon>
    </lineage>
</organism>
<protein>
    <submittedName>
        <fullName evidence="2">Uncharacterized protein</fullName>
    </submittedName>
</protein>
<evidence type="ECO:0000313" key="1">
    <source>
        <dbReference type="Proteomes" id="UP000887576"/>
    </source>
</evidence>
<sequence>MGVERLAVLVFPQFASFILKSMPMIILIFLEVATSIAGWWLFCKSDRHTAKTVSLTTFECYWPESGCGGDSRMCHLLLSDLHKTSETQQCVMLFVIRKSTVSSTAKRI</sequence>
<name>A0AC34QFW5_9BILA</name>
<proteinExistence type="predicted"/>
<accession>A0AC34QFW5</accession>